<keyword evidence="2" id="KW-1185">Reference proteome</keyword>
<dbReference type="EMBL" id="CP034235">
    <property type="protein sequence ID" value="QGQ93826.1"/>
    <property type="molecule type" value="Genomic_DNA"/>
</dbReference>
<accession>A0A6B8REN9</accession>
<reference evidence="2" key="1">
    <citation type="submission" date="2018-11" db="EMBL/GenBank/DDBJ databases">
        <title>Complete genome sequence of Paenibacillus sp. ML311-T8.</title>
        <authorList>
            <person name="Nam Y.-D."/>
            <person name="Kang J."/>
            <person name="Chung W.-H."/>
            <person name="Park Y.S."/>
        </authorList>
    </citation>
    <scope>NUCLEOTIDE SEQUENCE [LARGE SCALE GENOMIC DNA]</scope>
    <source>
        <strain evidence="2">ML311-T8</strain>
    </source>
</reference>
<evidence type="ECO:0000313" key="2">
    <source>
        <dbReference type="Proteomes" id="UP000426246"/>
    </source>
</evidence>
<dbReference type="SUPFAM" id="SSF50998">
    <property type="entry name" value="Quinoprotein alcohol dehydrogenase-like"/>
    <property type="match status" value="1"/>
</dbReference>
<dbReference type="Gene3D" id="2.130.10.10">
    <property type="entry name" value="YVTN repeat-like/Quinoprotein amine dehydrogenase"/>
    <property type="match status" value="1"/>
</dbReference>
<dbReference type="KEGG" id="ppsc:EHS13_02340"/>
<dbReference type="InterPro" id="IPR015943">
    <property type="entry name" value="WD40/YVTN_repeat-like_dom_sf"/>
</dbReference>
<protein>
    <submittedName>
        <fullName evidence="1">Uncharacterized protein</fullName>
    </submittedName>
</protein>
<evidence type="ECO:0000313" key="1">
    <source>
        <dbReference type="EMBL" id="QGQ93826.1"/>
    </source>
</evidence>
<organism evidence="1 2">
    <name type="scientific">Paenibacillus psychroresistens</name>
    <dbReference type="NCBI Taxonomy" id="1778678"/>
    <lineage>
        <taxon>Bacteria</taxon>
        <taxon>Bacillati</taxon>
        <taxon>Bacillota</taxon>
        <taxon>Bacilli</taxon>
        <taxon>Bacillales</taxon>
        <taxon>Paenibacillaceae</taxon>
        <taxon>Paenibacillus</taxon>
    </lineage>
</organism>
<sequence>MSMLCLIVVICTAATTQKDPLSITQKLAIKDDRGENWLLKNTKEYKMKWSLSDESPYQHYELSQGPNGLLFAQNFKELIAINADTGETVWKIPSKYQFGVVPTIGSDGSYYKFSLENAKQLSPNILQTDISRFGVDGTKTVFSSIKLHVTKERSIHSSQQVGDSAGNFIVLTDKGLLSIKPDGSTNWLLDKIKTSKASFNSKTTDGLFSDSKGNIFMIFSNTIVSLSTKGKVNWAREYSFTKDYNHVVTSITTGGFLLQQTSAKDYSSYESKLYDMTAKGLILVKEASIINKNLGNSDQNGGYYNLIDNTNTVIDRDYITGKTKWSYSLSKYERQAGLSLYSGDLRVDPQGNVFFGNNAGTVYSLDNKGKPRFILAMKNAIIANANILPINGNSVILTVNSHIVCIEKIVK</sequence>
<proteinExistence type="predicted"/>
<name>A0A6B8REN9_9BACL</name>
<dbReference type="InterPro" id="IPR011047">
    <property type="entry name" value="Quinoprotein_ADH-like_sf"/>
</dbReference>
<dbReference type="Proteomes" id="UP000426246">
    <property type="component" value="Chromosome"/>
</dbReference>
<dbReference type="AlphaFoldDB" id="A0A6B8REN9"/>
<gene>
    <name evidence="1" type="ORF">EHS13_02340</name>
</gene>